<dbReference type="GeneID" id="20227613"/>
<proteinExistence type="predicted"/>
<dbReference type="Proteomes" id="UP000002729">
    <property type="component" value="Unassembled WGS sequence"/>
</dbReference>
<dbReference type="KEGG" id="aaf:AURANDRAFT_69558"/>
<reference evidence="1 2" key="1">
    <citation type="journal article" date="2011" name="Proc. Natl. Acad. Sci. U.S.A.">
        <title>Niche of harmful alga Aureococcus anophagefferens revealed through ecogenomics.</title>
        <authorList>
            <person name="Gobler C.J."/>
            <person name="Berry D.L."/>
            <person name="Dyhrman S.T."/>
            <person name="Wilhelm S.W."/>
            <person name="Salamov A."/>
            <person name="Lobanov A.V."/>
            <person name="Zhang Y."/>
            <person name="Collier J.L."/>
            <person name="Wurch L.L."/>
            <person name="Kustka A.B."/>
            <person name="Dill B.D."/>
            <person name="Shah M."/>
            <person name="VerBerkmoes N.C."/>
            <person name="Kuo A."/>
            <person name="Terry A."/>
            <person name="Pangilinan J."/>
            <person name="Lindquist E.A."/>
            <person name="Lucas S."/>
            <person name="Paulsen I.T."/>
            <person name="Hattenrath-Lehmann T.K."/>
            <person name="Talmage S.C."/>
            <person name="Walker E.A."/>
            <person name="Koch F."/>
            <person name="Burson A.M."/>
            <person name="Marcoval M.A."/>
            <person name="Tang Y.Z."/>
            <person name="Lecleir G.R."/>
            <person name="Coyne K.J."/>
            <person name="Berg G.M."/>
            <person name="Bertrand E.M."/>
            <person name="Saito M.A."/>
            <person name="Gladyshev V.N."/>
            <person name="Grigoriev I.V."/>
        </authorList>
    </citation>
    <scope>NUCLEOTIDE SEQUENCE [LARGE SCALE GENOMIC DNA]</scope>
    <source>
        <strain evidence="2">CCMP 1984</strain>
    </source>
</reference>
<dbReference type="EMBL" id="GL834270">
    <property type="protein sequence ID" value="EGB01723.1"/>
    <property type="molecule type" value="Genomic_DNA"/>
</dbReference>
<dbReference type="InParanoid" id="F0YT36"/>
<feature type="non-terminal residue" evidence="1">
    <location>
        <position position="1"/>
    </location>
</feature>
<organism evidence="2">
    <name type="scientific">Aureococcus anophagefferens</name>
    <name type="common">Harmful bloom alga</name>
    <dbReference type="NCBI Taxonomy" id="44056"/>
    <lineage>
        <taxon>Eukaryota</taxon>
        <taxon>Sar</taxon>
        <taxon>Stramenopiles</taxon>
        <taxon>Ochrophyta</taxon>
        <taxon>Pelagophyceae</taxon>
        <taxon>Pelagomonadales</taxon>
        <taxon>Pelagomonadaceae</taxon>
        <taxon>Aureococcus</taxon>
    </lineage>
</organism>
<accession>F0YT36</accession>
<sequence>GKRLRAATAAVFAGDGAAALREDRAAAALRVLAEAAGVDLAAAEKHRLWRWSAEPRGWPRAAADAEAVAAFLAAARSTASLAGAPAAATLAGAAAALAATAGDAAGRREACDALATAAWARAAGRPFPAAAVFGRLAARWAAARRAAAEAWADRAVDLSPGDGDGDGDDPAAAMDDDGADRSIVLWAADDDGAGGPTALDGWAALQCCQLWDPSLARDECAVVALLADADAGRAAGGDLGPRLERLAAGLCARSARPPTDAAPYAYVAWARAAGPEALRDAVRVSLPGVVAAWAAAALGRRGAGAVDAAARAFALAPPPGAAFECGGDADCA</sequence>
<dbReference type="RefSeq" id="XP_009043578.1">
    <property type="nucleotide sequence ID" value="XM_009045330.1"/>
</dbReference>
<protein>
    <submittedName>
        <fullName evidence="1">Uncharacterized protein</fullName>
    </submittedName>
</protein>
<feature type="non-terminal residue" evidence="1">
    <location>
        <position position="332"/>
    </location>
</feature>
<dbReference type="AlphaFoldDB" id="F0YT36"/>
<gene>
    <name evidence="1" type="ORF">AURANDRAFT_69558</name>
</gene>
<evidence type="ECO:0000313" key="2">
    <source>
        <dbReference type="Proteomes" id="UP000002729"/>
    </source>
</evidence>
<name>F0YT36_AURAN</name>
<evidence type="ECO:0000313" key="1">
    <source>
        <dbReference type="EMBL" id="EGB01723.1"/>
    </source>
</evidence>
<keyword evidence="2" id="KW-1185">Reference proteome</keyword>